<dbReference type="HOGENOM" id="CLU_3145339_0_0_1"/>
<dbReference type="EnsemblPlants" id="KQL02555">
    <property type="protein sequence ID" value="KQL02555"/>
    <property type="gene ID" value="SETIT_014844mg"/>
</dbReference>
<evidence type="ECO:0000313" key="1">
    <source>
        <dbReference type="EnsemblPlants" id="KQL02555"/>
    </source>
</evidence>
<keyword evidence="2" id="KW-1185">Reference proteome</keyword>
<proteinExistence type="predicted"/>
<dbReference type="Gramene" id="KQL02555">
    <property type="protein sequence ID" value="KQL02555"/>
    <property type="gene ID" value="SETIT_014844mg"/>
</dbReference>
<accession>K3YKS5</accession>
<dbReference type="EMBL" id="AGNK02003987">
    <property type="status" value="NOT_ANNOTATED_CDS"/>
    <property type="molecule type" value="Genomic_DNA"/>
</dbReference>
<protein>
    <submittedName>
        <fullName evidence="1">Uncharacterized protein</fullName>
    </submittedName>
</protein>
<sequence length="49" mass="5445">MAVLSLLIHVAVKLQMHYHQSDRIGSLKAAFIHCGCPHRPQLDSTPRAP</sequence>
<name>K3YKS5_SETIT</name>
<dbReference type="AlphaFoldDB" id="K3YKS5"/>
<dbReference type="Proteomes" id="UP000004995">
    <property type="component" value="Unassembled WGS sequence"/>
</dbReference>
<reference evidence="1" key="2">
    <citation type="submission" date="2018-08" db="UniProtKB">
        <authorList>
            <consortium name="EnsemblPlants"/>
        </authorList>
    </citation>
    <scope>IDENTIFICATION</scope>
    <source>
        <strain evidence="1">Yugu1</strain>
    </source>
</reference>
<evidence type="ECO:0000313" key="2">
    <source>
        <dbReference type="Proteomes" id="UP000004995"/>
    </source>
</evidence>
<dbReference type="InParanoid" id="K3YKS5"/>
<organism evidence="1 2">
    <name type="scientific">Setaria italica</name>
    <name type="common">Foxtail millet</name>
    <name type="synonym">Panicum italicum</name>
    <dbReference type="NCBI Taxonomy" id="4555"/>
    <lineage>
        <taxon>Eukaryota</taxon>
        <taxon>Viridiplantae</taxon>
        <taxon>Streptophyta</taxon>
        <taxon>Embryophyta</taxon>
        <taxon>Tracheophyta</taxon>
        <taxon>Spermatophyta</taxon>
        <taxon>Magnoliopsida</taxon>
        <taxon>Liliopsida</taxon>
        <taxon>Poales</taxon>
        <taxon>Poaceae</taxon>
        <taxon>PACMAD clade</taxon>
        <taxon>Panicoideae</taxon>
        <taxon>Panicodae</taxon>
        <taxon>Paniceae</taxon>
        <taxon>Cenchrinae</taxon>
        <taxon>Setaria</taxon>
    </lineage>
</organism>
<reference evidence="2" key="1">
    <citation type="journal article" date="2012" name="Nat. Biotechnol.">
        <title>Reference genome sequence of the model plant Setaria.</title>
        <authorList>
            <person name="Bennetzen J.L."/>
            <person name="Schmutz J."/>
            <person name="Wang H."/>
            <person name="Percifield R."/>
            <person name="Hawkins J."/>
            <person name="Pontaroli A.C."/>
            <person name="Estep M."/>
            <person name="Feng L."/>
            <person name="Vaughn J.N."/>
            <person name="Grimwood J."/>
            <person name="Jenkins J."/>
            <person name="Barry K."/>
            <person name="Lindquist E."/>
            <person name="Hellsten U."/>
            <person name="Deshpande S."/>
            <person name="Wang X."/>
            <person name="Wu X."/>
            <person name="Mitros T."/>
            <person name="Triplett J."/>
            <person name="Yang X."/>
            <person name="Ye C.Y."/>
            <person name="Mauro-Herrera M."/>
            <person name="Wang L."/>
            <person name="Li P."/>
            <person name="Sharma M."/>
            <person name="Sharma R."/>
            <person name="Ronald P.C."/>
            <person name="Panaud O."/>
            <person name="Kellogg E.A."/>
            <person name="Brutnell T.P."/>
            <person name="Doust A.N."/>
            <person name="Tuskan G.A."/>
            <person name="Rokhsar D."/>
            <person name="Devos K.M."/>
        </authorList>
    </citation>
    <scope>NUCLEOTIDE SEQUENCE [LARGE SCALE GENOMIC DNA]</scope>
    <source>
        <strain evidence="2">cv. Yugu1</strain>
    </source>
</reference>